<organism evidence="5 6">
    <name type="scientific">Magnetospirillum sulfuroxidans</name>
    <dbReference type="NCBI Taxonomy" id="611300"/>
    <lineage>
        <taxon>Bacteria</taxon>
        <taxon>Pseudomonadati</taxon>
        <taxon>Pseudomonadota</taxon>
        <taxon>Alphaproteobacteria</taxon>
        <taxon>Rhodospirillales</taxon>
        <taxon>Rhodospirillaceae</taxon>
        <taxon>Magnetospirillum</taxon>
    </lineage>
</organism>
<keyword evidence="4" id="KW-0479">Metal-binding</keyword>
<evidence type="ECO:0000313" key="6">
    <source>
        <dbReference type="Proteomes" id="UP000680714"/>
    </source>
</evidence>
<dbReference type="SUPFAM" id="SSF100950">
    <property type="entry name" value="NagB/RpiA/CoA transferase-like"/>
    <property type="match status" value="1"/>
</dbReference>
<dbReference type="PANTHER" id="PTHR23407">
    <property type="entry name" value="ATPASE INHIBITOR/5-FORMYLTETRAHYDROFOLATE CYCLO-LIGASE"/>
    <property type="match status" value="1"/>
</dbReference>
<keyword evidence="6" id="KW-1185">Reference proteome</keyword>
<comment type="catalytic activity">
    <reaction evidence="4">
        <text>(6S)-5-formyl-5,6,7,8-tetrahydrofolate + ATP = (6R)-5,10-methenyltetrahydrofolate + ADP + phosphate</text>
        <dbReference type="Rhea" id="RHEA:10488"/>
        <dbReference type="ChEBI" id="CHEBI:30616"/>
        <dbReference type="ChEBI" id="CHEBI:43474"/>
        <dbReference type="ChEBI" id="CHEBI:57455"/>
        <dbReference type="ChEBI" id="CHEBI:57457"/>
        <dbReference type="ChEBI" id="CHEBI:456216"/>
        <dbReference type="EC" id="6.3.3.2"/>
    </reaction>
</comment>
<dbReference type="EMBL" id="JAGTUF010000001">
    <property type="protein sequence ID" value="MBR9970385.1"/>
    <property type="molecule type" value="Genomic_DNA"/>
</dbReference>
<keyword evidence="5" id="KW-0436">Ligase</keyword>
<dbReference type="Gene3D" id="3.40.50.10420">
    <property type="entry name" value="NagB/RpiA/CoA transferase-like"/>
    <property type="match status" value="1"/>
</dbReference>
<dbReference type="EC" id="6.3.3.2" evidence="4"/>
<keyword evidence="2 4" id="KW-0547">Nucleotide-binding</keyword>
<evidence type="ECO:0000313" key="5">
    <source>
        <dbReference type="EMBL" id="MBR9970385.1"/>
    </source>
</evidence>
<protein>
    <recommendedName>
        <fullName evidence="4">5-formyltetrahydrofolate cyclo-ligase</fullName>
        <ecNumber evidence="4">6.3.3.2</ecNumber>
    </recommendedName>
</protein>
<dbReference type="PIRSF" id="PIRSF006806">
    <property type="entry name" value="FTHF_cligase"/>
    <property type="match status" value="1"/>
</dbReference>
<comment type="cofactor">
    <cofactor evidence="4">
        <name>Mg(2+)</name>
        <dbReference type="ChEBI" id="CHEBI:18420"/>
    </cofactor>
</comment>
<proteinExistence type="inferred from homology"/>
<reference evidence="5 6" key="1">
    <citation type="submission" date="2021-04" db="EMBL/GenBank/DDBJ databases">
        <title>Magnetospirillum sulfuroxidans sp. nov., a facultative chemolithoautotrophic sulfur-oxidizing alphaproteobacterium isolated from freshwater sediment and proposals for Paramagetospirillum gen. nov., and Magnetospirillaceae fam. nov.</title>
        <authorList>
            <person name="Koziaeva V."/>
            <person name="Geelhoed J.S."/>
            <person name="Sorokin D.Y."/>
            <person name="Grouzdev D.S."/>
        </authorList>
    </citation>
    <scope>NUCLEOTIDE SEQUENCE [LARGE SCALE GENOMIC DNA]</scope>
    <source>
        <strain evidence="5 6">J10</strain>
    </source>
</reference>
<evidence type="ECO:0000256" key="2">
    <source>
        <dbReference type="ARBA" id="ARBA00022741"/>
    </source>
</evidence>
<dbReference type="Pfam" id="PF01812">
    <property type="entry name" value="5-FTHF_cyc-lig"/>
    <property type="match status" value="1"/>
</dbReference>
<dbReference type="RefSeq" id="WP_211545882.1">
    <property type="nucleotide sequence ID" value="NZ_JAGTUF010000001.1"/>
</dbReference>
<name>A0ABS5I7J7_9PROT</name>
<gene>
    <name evidence="5" type="ORF">KEC16_01500</name>
</gene>
<comment type="similarity">
    <text evidence="1 4">Belongs to the 5-formyltetrahydrofolate cyclo-ligase family.</text>
</comment>
<evidence type="ECO:0000256" key="4">
    <source>
        <dbReference type="RuleBase" id="RU361279"/>
    </source>
</evidence>
<dbReference type="NCBIfam" id="TIGR02727">
    <property type="entry name" value="MTHFS_bact"/>
    <property type="match status" value="1"/>
</dbReference>
<dbReference type="GO" id="GO:0030272">
    <property type="term" value="F:5-formyltetrahydrofolate cyclo-ligase activity"/>
    <property type="evidence" value="ECO:0007669"/>
    <property type="project" value="UniProtKB-EC"/>
</dbReference>
<dbReference type="InterPro" id="IPR024185">
    <property type="entry name" value="FTHF_cligase-like_sf"/>
</dbReference>
<keyword evidence="4" id="KW-0460">Magnesium</keyword>
<keyword evidence="3 4" id="KW-0067">ATP-binding</keyword>
<dbReference type="InterPro" id="IPR002698">
    <property type="entry name" value="FTHF_cligase"/>
</dbReference>
<dbReference type="Proteomes" id="UP000680714">
    <property type="component" value="Unassembled WGS sequence"/>
</dbReference>
<dbReference type="InterPro" id="IPR037171">
    <property type="entry name" value="NagB/RpiA_transferase-like"/>
</dbReference>
<evidence type="ECO:0000256" key="1">
    <source>
        <dbReference type="ARBA" id="ARBA00010638"/>
    </source>
</evidence>
<comment type="caution">
    <text evidence="5">The sequence shown here is derived from an EMBL/GenBank/DDBJ whole genome shotgun (WGS) entry which is preliminary data.</text>
</comment>
<dbReference type="PANTHER" id="PTHR23407:SF1">
    <property type="entry name" value="5-FORMYLTETRAHYDROFOLATE CYCLO-LIGASE"/>
    <property type="match status" value="1"/>
</dbReference>
<sequence length="200" mass="21630">MIHPNHPDPDLTTAKAQARAHAVAVRRQAHSDYGRLAAEKLAIYGNALTFDIGTVVAGYWPMGDELDPRPLLELLGGRGCTLALPVVTARGQALTFRRWDSGDPLEAGFHGTLHPIAASAVLVPKVLLVPLLAFDAHGYRLGYGGGYYDRTLADLRLHAHVTAIGIAFAAQQVQAVPRDRHDQPLDLMLTEHGPMKPEIS</sequence>
<accession>A0ABS5I7J7</accession>
<evidence type="ECO:0000256" key="3">
    <source>
        <dbReference type="ARBA" id="ARBA00022840"/>
    </source>
</evidence>